<organism evidence="1 2">
    <name type="scientific">Cherax quadricarinatus</name>
    <name type="common">Australian red claw crayfish</name>
    <dbReference type="NCBI Taxonomy" id="27406"/>
    <lineage>
        <taxon>Eukaryota</taxon>
        <taxon>Metazoa</taxon>
        <taxon>Ecdysozoa</taxon>
        <taxon>Arthropoda</taxon>
        <taxon>Crustacea</taxon>
        <taxon>Multicrustacea</taxon>
        <taxon>Malacostraca</taxon>
        <taxon>Eumalacostraca</taxon>
        <taxon>Eucarida</taxon>
        <taxon>Decapoda</taxon>
        <taxon>Pleocyemata</taxon>
        <taxon>Astacidea</taxon>
        <taxon>Parastacoidea</taxon>
        <taxon>Parastacidae</taxon>
        <taxon>Cherax</taxon>
    </lineage>
</organism>
<proteinExistence type="predicted"/>
<gene>
    <name evidence="1" type="ORF">OTU49_007421</name>
</gene>
<evidence type="ECO:0000313" key="2">
    <source>
        <dbReference type="Proteomes" id="UP001445076"/>
    </source>
</evidence>
<dbReference type="EMBL" id="JARKIK010000060">
    <property type="protein sequence ID" value="KAK8731691.1"/>
    <property type="molecule type" value="Genomic_DNA"/>
</dbReference>
<evidence type="ECO:0000313" key="1">
    <source>
        <dbReference type="EMBL" id="KAK8731694.1"/>
    </source>
</evidence>
<feature type="non-terminal residue" evidence="1">
    <location>
        <position position="1"/>
    </location>
</feature>
<protein>
    <submittedName>
        <fullName evidence="1">Uncharacterized protein</fullName>
    </submittedName>
</protein>
<dbReference type="Proteomes" id="UP001445076">
    <property type="component" value="Unassembled WGS sequence"/>
</dbReference>
<reference evidence="1 2" key="1">
    <citation type="journal article" date="2024" name="BMC Genomics">
        <title>Genome assembly of redclaw crayfish (Cherax quadricarinatus) provides insights into its immune adaptation and hypoxia tolerance.</title>
        <authorList>
            <person name="Liu Z."/>
            <person name="Zheng J."/>
            <person name="Li H."/>
            <person name="Fang K."/>
            <person name="Wang S."/>
            <person name="He J."/>
            <person name="Zhou D."/>
            <person name="Weng S."/>
            <person name="Chi M."/>
            <person name="Gu Z."/>
            <person name="He J."/>
            <person name="Li F."/>
            <person name="Wang M."/>
        </authorList>
    </citation>
    <scope>NUCLEOTIDE SEQUENCE [LARGE SCALE GENOMIC DNA]</scope>
    <source>
        <strain evidence="1">ZL_2023a</strain>
    </source>
</reference>
<keyword evidence="2" id="KW-1185">Reference proteome</keyword>
<comment type="caution">
    <text evidence="1">The sequence shown here is derived from an EMBL/GenBank/DDBJ whole genome shotgun (WGS) entry which is preliminary data.</text>
</comment>
<accession>A0AAW0WUU5</accession>
<dbReference type="EMBL" id="JARKIK010000060">
    <property type="protein sequence ID" value="KAK8731694.1"/>
    <property type="molecule type" value="Genomic_DNA"/>
</dbReference>
<reference evidence="1" key="2">
    <citation type="submission" date="2024-01" db="EMBL/GenBank/DDBJ databases">
        <authorList>
            <person name="He J."/>
            <person name="Wang M."/>
            <person name="Zheng J."/>
            <person name="Liu Z."/>
        </authorList>
    </citation>
    <scope>NUCLEOTIDE SEQUENCE</scope>
    <source>
        <strain evidence="1">ZL_2023a</strain>
        <tissue evidence="1">Muscle</tissue>
    </source>
</reference>
<dbReference type="AlphaFoldDB" id="A0AAW0WUU5"/>
<name>A0AAW0WUU5_CHEQU</name>
<sequence>LVSAKWTPVQRAAVSPLLGKISGSVDSYHCLCLTCRELLSHLSKGISVAQWTTVLVRVIRSLVCCLDAAVCLLSQPPFSAVSSGSSSAVRRDPPGVVCAEPSYAV</sequence>